<dbReference type="InterPro" id="IPR020562">
    <property type="entry name" value="PRibGlycinamide_synth_N"/>
</dbReference>
<comment type="pathway">
    <text evidence="3 12">Purine metabolism; IMP biosynthesis via de novo pathway; N(1)-(5-phospho-D-ribosyl)glycinamide from 5-phospho-alpha-D-ribose 1-diphosphate: step 2/2.</text>
</comment>
<evidence type="ECO:0000256" key="8">
    <source>
        <dbReference type="ARBA" id="ARBA00022840"/>
    </source>
</evidence>
<dbReference type="GO" id="GO:0009113">
    <property type="term" value="P:purine nucleobase biosynthetic process"/>
    <property type="evidence" value="ECO:0007669"/>
    <property type="project" value="InterPro"/>
</dbReference>
<evidence type="ECO:0000256" key="13">
    <source>
        <dbReference type="PROSITE-ProRule" id="PRU00409"/>
    </source>
</evidence>
<dbReference type="InterPro" id="IPR020560">
    <property type="entry name" value="PRibGlycinamide_synth_C-dom"/>
</dbReference>
<evidence type="ECO:0000256" key="3">
    <source>
        <dbReference type="ARBA" id="ARBA00005174"/>
    </source>
</evidence>
<dbReference type="Gene3D" id="3.30.1490.20">
    <property type="entry name" value="ATP-grasp fold, A domain"/>
    <property type="match status" value="1"/>
</dbReference>
<dbReference type="InterPro" id="IPR020561">
    <property type="entry name" value="PRibGlycinamid_synth_ATP-grasp"/>
</dbReference>
<evidence type="ECO:0000256" key="4">
    <source>
        <dbReference type="ARBA" id="ARBA00013255"/>
    </source>
</evidence>
<dbReference type="InterPro" id="IPR020559">
    <property type="entry name" value="PRibGlycinamide_synth_CS"/>
</dbReference>
<evidence type="ECO:0000256" key="9">
    <source>
        <dbReference type="ARBA" id="ARBA00038345"/>
    </source>
</evidence>
<dbReference type="SMART" id="SM01209">
    <property type="entry name" value="GARS_A"/>
    <property type="match status" value="1"/>
</dbReference>
<dbReference type="PANTHER" id="PTHR43472:SF1">
    <property type="entry name" value="PHOSPHORIBOSYLAMINE--GLYCINE LIGASE, CHLOROPLASTIC"/>
    <property type="match status" value="1"/>
</dbReference>
<feature type="domain" description="ATP-grasp" evidence="14">
    <location>
        <begin position="107"/>
        <end position="318"/>
    </location>
</feature>
<dbReference type="InterPro" id="IPR000115">
    <property type="entry name" value="PRibGlycinamide_synth"/>
</dbReference>
<evidence type="ECO:0000256" key="7">
    <source>
        <dbReference type="ARBA" id="ARBA00022755"/>
    </source>
</evidence>
<dbReference type="EC" id="6.3.4.13" evidence="4 12"/>
<dbReference type="RefSeq" id="WP_316415568.1">
    <property type="nucleotide sequence ID" value="NZ_AP027080.1"/>
</dbReference>
<dbReference type="Pfam" id="PF02843">
    <property type="entry name" value="GARS_C"/>
    <property type="match status" value="1"/>
</dbReference>
<evidence type="ECO:0000313" key="15">
    <source>
        <dbReference type="EMBL" id="BDU72656.1"/>
    </source>
</evidence>
<dbReference type="Pfam" id="PF02844">
    <property type="entry name" value="GARS_N"/>
    <property type="match status" value="1"/>
</dbReference>
<dbReference type="PROSITE" id="PS00184">
    <property type="entry name" value="GARS"/>
    <property type="match status" value="1"/>
</dbReference>
<dbReference type="Proteomes" id="UP001238179">
    <property type="component" value="Chromosome"/>
</dbReference>
<evidence type="ECO:0000313" key="16">
    <source>
        <dbReference type="Proteomes" id="UP001238179"/>
    </source>
</evidence>
<protein>
    <recommendedName>
        <fullName evidence="4 12">Phosphoribosylamine--glycine ligase</fullName>
        <ecNumber evidence="4 12">6.3.4.13</ecNumber>
    </recommendedName>
    <alternativeName>
        <fullName evidence="12">GARS</fullName>
    </alternativeName>
    <alternativeName>
        <fullName evidence="11 12">Phosphoribosylglycinamide synthetase</fullName>
    </alternativeName>
    <alternativeName>
        <fullName evidence="10 12">glycinamide ribonucleotide synthetase</fullName>
    </alternativeName>
</protein>
<evidence type="ECO:0000256" key="2">
    <source>
        <dbReference type="ARBA" id="ARBA00001946"/>
    </source>
</evidence>
<dbReference type="InterPro" id="IPR016185">
    <property type="entry name" value="PreATP-grasp_dom_sf"/>
</dbReference>
<name>A0AA48GGY8_9BACT</name>
<sequence length="436" mass="45562">MKILLIGSGGREHALAMKLKSGPVPVELFAAPGSDALAELGTCLAYPVEDIPGITAWCARHRPDLVVVGPEVPLVAGLADALRREGVAVFGHDAATARLEGSKAFAKDFMVRHGIPCAGSRTFTALEAAEEAIRTWDLGLPIVLKADGLAAGKGVVLAGSPGEALATVRAFMAGQFGEASRTVVLEAPLVGMELSLHVLVDVDAGHAAFVMLPPCQDHKRIFDGDRGPNTGGMGAFGPIPFLSASDLDRLRRDLVEPTVAGLAKDGLRARGVLFLGVMWTARGPELLEYNVRFGDPETQVLMELLDEDLATLLLEVAQGRLRRDSVKLRPGCAITVVLAAGGYPEGAEKDVPIALGAPGGVKVVHAGTRRTPAGWVTAGGRVLNLVATAPDLEAARARVEAAVAQVGWPGMQRRSDIGLRALNHAKAGRTVGDAFL</sequence>
<keyword evidence="16" id="KW-1185">Reference proteome</keyword>
<dbReference type="Gene3D" id="3.30.470.20">
    <property type="entry name" value="ATP-grasp fold, B domain"/>
    <property type="match status" value="1"/>
</dbReference>
<dbReference type="SUPFAM" id="SSF56059">
    <property type="entry name" value="Glutathione synthetase ATP-binding domain-like"/>
    <property type="match status" value="1"/>
</dbReference>
<dbReference type="Gene3D" id="3.90.600.10">
    <property type="entry name" value="Phosphoribosylglycinamide synthetase, C-terminal domain"/>
    <property type="match status" value="1"/>
</dbReference>
<dbReference type="GO" id="GO:0006189">
    <property type="term" value="P:'de novo' IMP biosynthetic process"/>
    <property type="evidence" value="ECO:0007669"/>
    <property type="project" value="UniProtKB-UniRule"/>
</dbReference>
<keyword evidence="8 13" id="KW-0067">ATP-binding</keyword>
<dbReference type="GO" id="GO:0005524">
    <property type="term" value="F:ATP binding"/>
    <property type="evidence" value="ECO:0007669"/>
    <property type="project" value="UniProtKB-UniRule"/>
</dbReference>
<dbReference type="Pfam" id="PF01071">
    <property type="entry name" value="GARS_A"/>
    <property type="match status" value="1"/>
</dbReference>
<dbReference type="SUPFAM" id="SSF51246">
    <property type="entry name" value="Rudiment single hybrid motif"/>
    <property type="match status" value="1"/>
</dbReference>
<comment type="cofactor">
    <cofactor evidence="1">
        <name>Mn(2+)</name>
        <dbReference type="ChEBI" id="CHEBI:29035"/>
    </cofactor>
</comment>
<dbReference type="HAMAP" id="MF_00138">
    <property type="entry name" value="GARS"/>
    <property type="match status" value="1"/>
</dbReference>
<dbReference type="InterPro" id="IPR011761">
    <property type="entry name" value="ATP-grasp"/>
</dbReference>
<comment type="cofactor">
    <cofactor evidence="2">
        <name>Mg(2+)</name>
        <dbReference type="ChEBI" id="CHEBI:18420"/>
    </cofactor>
</comment>
<comment type="catalytic activity">
    <reaction evidence="12">
        <text>5-phospho-beta-D-ribosylamine + glycine + ATP = N(1)-(5-phospho-beta-D-ribosyl)glycinamide + ADP + phosphate + H(+)</text>
        <dbReference type="Rhea" id="RHEA:17453"/>
        <dbReference type="ChEBI" id="CHEBI:15378"/>
        <dbReference type="ChEBI" id="CHEBI:30616"/>
        <dbReference type="ChEBI" id="CHEBI:43474"/>
        <dbReference type="ChEBI" id="CHEBI:57305"/>
        <dbReference type="ChEBI" id="CHEBI:58681"/>
        <dbReference type="ChEBI" id="CHEBI:143788"/>
        <dbReference type="ChEBI" id="CHEBI:456216"/>
        <dbReference type="EC" id="6.3.4.13"/>
    </reaction>
</comment>
<reference evidence="16" key="1">
    <citation type="journal article" date="2023" name="Int. J. Syst. Evol. Microbiol.">
        <title>Mesoterricola silvestris gen. nov., sp. nov., Mesoterricola sediminis sp. nov., Geothrix oryzae sp. nov., Geothrix edaphica sp. nov., Geothrix rubra sp. nov., and Geothrix limicola sp. nov., six novel members of Acidobacteriota isolated from soils.</title>
        <authorList>
            <person name="Itoh H."/>
            <person name="Sugisawa Y."/>
            <person name="Mise K."/>
            <person name="Xu Z."/>
            <person name="Kuniyasu M."/>
            <person name="Ushijima N."/>
            <person name="Kawano K."/>
            <person name="Kobayashi E."/>
            <person name="Shiratori Y."/>
            <person name="Masuda Y."/>
            <person name="Senoo K."/>
        </authorList>
    </citation>
    <scope>NUCLEOTIDE SEQUENCE [LARGE SCALE GENOMIC DNA]</scope>
    <source>
        <strain evidence="16">W79</strain>
    </source>
</reference>
<accession>A0AA48GGY8</accession>
<dbReference type="EMBL" id="AP027080">
    <property type="protein sequence ID" value="BDU72656.1"/>
    <property type="molecule type" value="Genomic_DNA"/>
</dbReference>
<proteinExistence type="inferred from homology"/>
<evidence type="ECO:0000256" key="10">
    <source>
        <dbReference type="ARBA" id="ARBA00042242"/>
    </source>
</evidence>
<dbReference type="InterPro" id="IPR011054">
    <property type="entry name" value="Rudment_hybrid_motif"/>
</dbReference>
<dbReference type="SUPFAM" id="SSF52440">
    <property type="entry name" value="PreATP-grasp domain"/>
    <property type="match status" value="1"/>
</dbReference>
<dbReference type="GO" id="GO:0046872">
    <property type="term" value="F:metal ion binding"/>
    <property type="evidence" value="ECO:0007669"/>
    <property type="project" value="InterPro"/>
</dbReference>
<dbReference type="InterPro" id="IPR037123">
    <property type="entry name" value="PRibGlycinamide_synth_C_sf"/>
</dbReference>
<keyword evidence="5 12" id="KW-0436">Ligase</keyword>
<evidence type="ECO:0000256" key="12">
    <source>
        <dbReference type="HAMAP-Rule" id="MF_00138"/>
    </source>
</evidence>
<dbReference type="Gene3D" id="3.40.50.20">
    <property type="match status" value="1"/>
</dbReference>
<gene>
    <name evidence="12 15" type="primary">purD</name>
    <name evidence="15" type="ORF">METEAL_18300</name>
</gene>
<evidence type="ECO:0000256" key="11">
    <source>
        <dbReference type="ARBA" id="ARBA00042864"/>
    </source>
</evidence>
<dbReference type="KEGG" id="msil:METEAL_18300"/>
<evidence type="ECO:0000256" key="5">
    <source>
        <dbReference type="ARBA" id="ARBA00022598"/>
    </source>
</evidence>
<comment type="similarity">
    <text evidence="9 12">Belongs to the GARS family.</text>
</comment>
<dbReference type="AlphaFoldDB" id="A0AA48GGY8"/>
<dbReference type="PROSITE" id="PS50975">
    <property type="entry name" value="ATP_GRASP"/>
    <property type="match status" value="1"/>
</dbReference>
<evidence type="ECO:0000256" key="1">
    <source>
        <dbReference type="ARBA" id="ARBA00001936"/>
    </source>
</evidence>
<dbReference type="InterPro" id="IPR013815">
    <property type="entry name" value="ATP_grasp_subdomain_1"/>
</dbReference>
<dbReference type="SMART" id="SM01210">
    <property type="entry name" value="GARS_C"/>
    <property type="match status" value="1"/>
</dbReference>
<keyword evidence="7 12" id="KW-0658">Purine biosynthesis</keyword>
<dbReference type="PANTHER" id="PTHR43472">
    <property type="entry name" value="PHOSPHORIBOSYLAMINE--GLYCINE LIGASE"/>
    <property type="match status" value="1"/>
</dbReference>
<evidence type="ECO:0000256" key="6">
    <source>
        <dbReference type="ARBA" id="ARBA00022741"/>
    </source>
</evidence>
<evidence type="ECO:0000259" key="14">
    <source>
        <dbReference type="PROSITE" id="PS50975"/>
    </source>
</evidence>
<dbReference type="NCBIfam" id="TIGR00877">
    <property type="entry name" value="purD"/>
    <property type="match status" value="1"/>
</dbReference>
<dbReference type="GO" id="GO:0004637">
    <property type="term" value="F:phosphoribosylamine-glycine ligase activity"/>
    <property type="evidence" value="ECO:0007669"/>
    <property type="project" value="UniProtKB-UniRule"/>
</dbReference>
<organism evidence="15 16">
    <name type="scientific">Mesoterricola silvestris</name>
    <dbReference type="NCBI Taxonomy" id="2927979"/>
    <lineage>
        <taxon>Bacteria</taxon>
        <taxon>Pseudomonadati</taxon>
        <taxon>Acidobacteriota</taxon>
        <taxon>Holophagae</taxon>
        <taxon>Holophagales</taxon>
        <taxon>Holophagaceae</taxon>
        <taxon>Mesoterricola</taxon>
    </lineage>
</organism>
<keyword evidence="6 13" id="KW-0547">Nucleotide-binding</keyword>